<dbReference type="Ensembl" id="ENSNBRT00000020473.1">
    <property type="protein sequence ID" value="ENSNBRP00000019942.1"/>
    <property type="gene ID" value="ENSNBRG00000015369.1"/>
</dbReference>
<reference evidence="2" key="2">
    <citation type="submission" date="2025-09" db="UniProtKB">
        <authorList>
            <consortium name="Ensembl"/>
        </authorList>
    </citation>
    <scope>IDENTIFICATION</scope>
</reference>
<accession>A0A3Q4HRC5</accession>
<evidence type="ECO:0000313" key="2">
    <source>
        <dbReference type="Ensembl" id="ENSNBRP00000019942.1"/>
    </source>
</evidence>
<name>A0A3Q4HRC5_NEOBR</name>
<sequence length="105" mass="11694">AGRFLSLTLLLWVFSRVVVVRLILKEIFTRYHSNQTSLGAKQTLFSHMTGLHVLSISLQWPKAGTVNPDSCHKLNLQSTSGRDMKALKIQCVVNETGAQAVVKCR</sequence>
<reference evidence="2" key="1">
    <citation type="submission" date="2025-08" db="UniProtKB">
        <authorList>
            <consortium name="Ensembl"/>
        </authorList>
    </citation>
    <scope>IDENTIFICATION</scope>
</reference>
<evidence type="ECO:0000313" key="3">
    <source>
        <dbReference type="Proteomes" id="UP000261580"/>
    </source>
</evidence>
<keyword evidence="3" id="KW-1185">Reference proteome</keyword>
<proteinExistence type="predicted"/>
<organism evidence="2 3">
    <name type="scientific">Neolamprologus brichardi</name>
    <name type="common">Fairy cichlid</name>
    <name type="synonym">Lamprologus brichardi</name>
    <dbReference type="NCBI Taxonomy" id="32507"/>
    <lineage>
        <taxon>Eukaryota</taxon>
        <taxon>Metazoa</taxon>
        <taxon>Chordata</taxon>
        <taxon>Craniata</taxon>
        <taxon>Vertebrata</taxon>
        <taxon>Euteleostomi</taxon>
        <taxon>Actinopterygii</taxon>
        <taxon>Neopterygii</taxon>
        <taxon>Teleostei</taxon>
        <taxon>Neoteleostei</taxon>
        <taxon>Acanthomorphata</taxon>
        <taxon>Ovalentaria</taxon>
        <taxon>Cichlomorphae</taxon>
        <taxon>Cichliformes</taxon>
        <taxon>Cichlidae</taxon>
        <taxon>African cichlids</taxon>
        <taxon>Pseudocrenilabrinae</taxon>
        <taxon>Lamprologini</taxon>
        <taxon>Neolamprologus</taxon>
    </lineage>
</organism>
<feature type="chain" id="PRO_5018522954" evidence="1">
    <location>
        <begin position="21"/>
        <end position="105"/>
    </location>
</feature>
<dbReference type="Proteomes" id="UP000261580">
    <property type="component" value="Unassembled WGS sequence"/>
</dbReference>
<feature type="signal peptide" evidence="1">
    <location>
        <begin position="1"/>
        <end position="20"/>
    </location>
</feature>
<protein>
    <submittedName>
        <fullName evidence="2">Uncharacterized protein</fullName>
    </submittedName>
</protein>
<dbReference type="AlphaFoldDB" id="A0A3Q4HRC5"/>
<evidence type="ECO:0000256" key="1">
    <source>
        <dbReference type="SAM" id="SignalP"/>
    </source>
</evidence>
<dbReference type="Bgee" id="ENSNBRG00000015369">
    <property type="expression patterns" value="Expressed in heart and 2 other cell types or tissues"/>
</dbReference>
<keyword evidence="1" id="KW-0732">Signal</keyword>